<feature type="signal peptide" evidence="8">
    <location>
        <begin position="1"/>
        <end position="21"/>
    </location>
</feature>
<keyword evidence="11" id="KW-1185">Reference proteome</keyword>
<accession>A0A9P0PZZ5</accession>
<dbReference type="Gene3D" id="3.40.30.10">
    <property type="entry name" value="Glutaredoxin"/>
    <property type="match status" value="3"/>
</dbReference>
<comment type="caution">
    <text evidence="10">The sequence shown here is derived from an EMBL/GenBank/DDBJ whole genome shotgun (WGS) entry which is preliminary data.</text>
</comment>
<feature type="domain" description="Thioredoxin" evidence="9">
    <location>
        <begin position="15"/>
        <end position="150"/>
    </location>
</feature>
<proteinExistence type="inferred from homology"/>
<comment type="catalytic activity">
    <reaction evidence="1">
        <text>Catalyzes the rearrangement of -S-S- bonds in proteins.</text>
        <dbReference type="EC" id="5.3.4.1"/>
    </reaction>
</comment>
<dbReference type="GO" id="GO:0003756">
    <property type="term" value="F:protein disulfide isomerase activity"/>
    <property type="evidence" value="ECO:0007669"/>
    <property type="project" value="UniProtKB-EC"/>
</dbReference>
<feature type="chain" id="PRO_5040389462" description="protein disulfide-isomerase" evidence="8">
    <location>
        <begin position="22"/>
        <end position="368"/>
    </location>
</feature>
<dbReference type="OrthoDB" id="72053at2759"/>
<evidence type="ECO:0000256" key="1">
    <source>
        <dbReference type="ARBA" id="ARBA00001182"/>
    </source>
</evidence>
<dbReference type="AlphaFoldDB" id="A0A9P0PZZ5"/>
<dbReference type="EC" id="5.3.4.1" evidence="4"/>
<evidence type="ECO:0000313" key="10">
    <source>
        <dbReference type="EMBL" id="CAH2005424.1"/>
    </source>
</evidence>
<dbReference type="CDD" id="cd02961">
    <property type="entry name" value="PDI_a_family"/>
    <property type="match status" value="1"/>
</dbReference>
<evidence type="ECO:0000256" key="7">
    <source>
        <dbReference type="ARBA" id="ARBA00023284"/>
    </source>
</evidence>
<evidence type="ECO:0000256" key="6">
    <source>
        <dbReference type="ARBA" id="ARBA00023235"/>
    </source>
</evidence>
<evidence type="ECO:0000256" key="2">
    <source>
        <dbReference type="ARBA" id="ARBA00004319"/>
    </source>
</evidence>
<evidence type="ECO:0000313" key="11">
    <source>
        <dbReference type="Proteomes" id="UP001152888"/>
    </source>
</evidence>
<dbReference type="PANTHER" id="PTHR18929:SF132">
    <property type="entry name" value="PROTEIN DISULFIDE-ISOMERASE A3"/>
    <property type="match status" value="1"/>
</dbReference>
<dbReference type="Proteomes" id="UP001152888">
    <property type="component" value="Unassembled WGS sequence"/>
</dbReference>
<dbReference type="Pfam" id="PF13848">
    <property type="entry name" value="Thioredoxin_6"/>
    <property type="match status" value="1"/>
</dbReference>
<evidence type="ECO:0000256" key="4">
    <source>
        <dbReference type="ARBA" id="ARBA00012723"/>
    </source>
</evidence>
<reference evidence="10" key="1">
    <citation type="submission" date="2022-03" db="EMBL/GenBank/DDBJ databases">
        <authorList>
            <person name="Sayadi A."/>
        </authorList>
    </citation>
    <scope>NUCLEOTIDE SEQUENCE</scope>
</reference>
<gene>
    <name evidence="10" type="ORF">ACAOBT_LOCUS28528</name>
</gene>
<dbReference type="Pfam" id="PF00085">
    <property type="entry name" value="Thioredoxin"/>
    <property type="match status" value="1"/>
</dbReference>
<dbReference type="InterPro" id="IPR013766">
    <property type="entry name" value="Thioredoxin_domain"/>
</dbReference>
<dbReference type="InterPro" id="IPR036249">
    <property type="entry name" value="Thioredoxin-like_sf"/>
</dbReference>
<dbReference type="GO" id="GO:0034976">
    <property type="term" value="P:response to endoplasmic reticulum stress"/>
    <property type="evidence" value="ECO:0007669"/>
    <property type="project" value="TreeGrafter"/>
</dbReference>
<dbReference type="GO" id="GO:0005788">
    <property type="term" value="C:endoplasmic reticulum lumen"/>
    <property type="evidence" value="ECO:0007669"/>
    <property type="project" value="UniProtKB-SubCell"/>
</dbReference>
<dbReference type="PANTHER" id="PTHR18929">
    <property type="entry name" value="PROTEIN DISULFIDE ISOMERASE"/>
    <property type="match status" value="1"/>
</dbReference>
<evidence type="ECO:0000259" key="9">
    <source>
        <dbReference type="PROSITE" id="PS51352"/>
    </source>
</evidence>
<keyword evidence="7" id="KW-0676">Redox-active center</keyword>
<sequence>MSFNLRLLVVLSLYFLVRTQANVLQLKESNFESEVSKNDTLVIFYSPKCKYCKTVDMIVDYLKEKLDDEARLAKVNCDNERNICRRFYVRTFPKILGFGNGTRLNKTSALSTYVDKGYKYELTESGWRGIYKNESDVDAMIGDIFEKAQRYYYAPTKIVSRKDLQQFTTSNKSSVVGFFKLQTEMFNAFVDTNYAMKRGYDDIQFGLCVSKNILNNIDIQGIFFYQPPHLHNEHEEPVVRYKPRGKPTVKRLTDFILRLHRGLVPHRKLTNKEEFQTPLIIMYCIFNYEINPKESKYWRKKMLELAMKYRRKVPFVISDKYEFKDELRQYGEVVNDSKPLIVFKGMKDDIRKLSLDRIEDEIDGLFNS</sequence>
<evidence type="ECO:0000256" key="8">
    <source>
        <dbReference type="SAM" id="SignalP"/>
    </source>
</evidence>
<keyword evidence="5" id="KW-0256">Endoplasmic reticulum</keyword>
<protein>
    <recommendedName>
        <fullName evidence="4">protein disulfide-isomerase</fullName>
        <ecNumber evidence="4">5.3.4.1</ecNumber>
    </recommendedName>
</protein>
<organism evidence="10 11">
    <name type="scientific">Acanthoscelides obtectus</name>
    <name type="common">Bean weevil</name>
    <name type="synonym">Bruchus obtectus</name>
    <dbReference type="NCBI Taxonomy" id="200917"/>
    <lineage>
        <taxon>Eukaryota</taxon>
        <taxon>Metazoa</taxon>
        <taxon>Ecdysozoa</taxon>
        <taxon>Arthropoda</taxon>
        <taxon>Hexapoda</taxon>
        <taxon>Insecta</taxon>
        <taxon>Pterygota</taxon>
        <taxon>Neoptera</taxon>
        <taxon>Endopterygota</taxon>
        <taxon>Coleoptera</taxon>
        <taxon>Polyphaga</taxon>
        <taxon>Cucujiformia</taxon>
        <taxon>Chrysomeloidea</taxon>
        <taxon>Chrysomelidae</taxon>
        <taxon>Bruchinae</taxon>
        <taxon>Bruchini</taxon>
        <taxon>Acanthoscelides</taxon>
    </lineage>
</organism>
<comment type="similarity">
    <text evidence="3">Belongs to the protein disulfide isomerase family.</text>
</comment>
<evidence type="ECO:0000256" key="3">
    <source>
        <dbReference type="ARBA" id="ARBA00006347"/>
    </source>
</evidence>
<name>A0A9P0PZZ5_ACAOB</name>
<dbReference type="PROSITE" id="PS51352">
    <property type="entry name" value="THIOREDOXIN_2"/>
    <property type="match status" value="1"/>
</dbReference>
<dbReference type="EMBL" id="CAKOFQ010007638">
    <property type="protein sequence ID" value="CAH2005424.1"/>
    <property type="molecule type" value="Genomic_DNA"/>
</dbReference>
<keyword evidence="6" id="KW-0413">Isomerase</keyword>
<comment type="subcellular location">
    <subcellularLocation>
        <location evidence="2">Endoplasmic reticulum lumen</location>
    </subcellularLocation>
</comment>
<dbReference type="SUPFAM" id="SSF52833">
    <property type="entry name" value="Thioredoxin-like"/>
    <property type="match status" value="1"/>
</dbReference>
<keyword evidence="8" id="KW-0732">Signal</keyword>
<evidence type="ECO:0000256" key="5">
    <source>
        <dbReference type="ARBA" id="ARBA00022824"/>
    </source>
</evidence>
<dbReference type="GO" id="GO:0006457">
    <property type="term" value="P:protein folding"/>
    <property type="evidence" value="ECO:0007669"/>
    <property type="project" value="TreeGrafter"/>
</dbReference>